<organism evidence="2 3">
    <name type="scientific">Glossina brevipalpis</name>
    <dbReference type="NCBI Taxonomy" id="37001"/>
    <lineage>
        <taxon>Eukaryota</taxon>
        <taxon>Metazoa</taxon>
        <taxon>Ecdysozoa</taxon>
        <taxon>Arthropoda</taxon>
        <taxon>Hexapoda</taxon>
        <taxon>Insecta</taxon>
        <taxon>Pterygota</taxon>
        <taxon>Neoptera</taxon>
        <taxon>Endopterygota</taxon>
        <taxon>Diptera</taxon>
        <taxon>Brachycera</taxon>
        <taxon>Muscomorpha</taxon>
        <taxon>Hippoboscoidea</taxon>
        <taxon>Glossinidae</taxon>
        <taxon>Glossina</taxon>
    </lineage>
</organism>
<keyword evidence="1" id="KW-0472">Membrane</keyword>
<feature type="transmembrane region" description="Helical" evidence="1">
    <location>
        <begin position="59"/>
        <end position="76"/>
    </location>
</feature>
<dbReference type="Proteomes" id="UP000091820">
    <property type="component" value="Unassembled WGS sequence"/>
</dbReference>
<dbReference type="VEuPathDB" id="VectorBase:GBRI029116"/>
<protein>
    <submittedName>
        <fullName evidence="2">Uncharacterized protein</fullName>
    </submittedName>
</protein>
<evidence type="ECO:0000313" key="2">
    <source>
        <dbReference type="EnsemblMetazoa" id="GBRI029116-PA"/>
    </source>
</evidence>
<accession>A0A1A9WR52</accession>
<dbReference type="EnsemblMetazoa" id="GBRI029116-RA">
    <property type="protein sequence ID" value="GBRI029116-PA"/>
    <property type="gene ID" value="GBRI029116"/>
</dbReference>
<reference evidence="3" key="1">
    <citation type="submission" date="2014-03" db="EMBL/GenBank/DDBJ databases">
        <authorList>
            <person name="Aksoy S."/>
            <person name="Warren W."/>
            <person name="Wilson R.K."/>
        </authorList>
    </citation>
    <scope>NUCLEOTIDE SEQUENCE [LARGE SCALE GENOMIC DNA]</scope>
    <source>
        <strain evidence="3">IAEA</strain>
    </source>
</reference>
<feature type="transmembrane region" description="Helical" evidence="1">
    <location>
        <begin position="12"/>
        <end position="30"/>
    </location>
</feature>
<keyword evidence="1" id="KW-1133">Transmembrane helix</keyword>
<reference evidence="2" key="2">
    <citation type="submission" date="2020-05" db="UniProtKB">
        <authorList>
            <consortium name="EnsemblMetazoa"/>
        </authorList>
    </citation>
    <scope>IDENTIFICATION</scope>
    <source>
        <strain evidence="2">IAEA</strain>
    </source>
</reference>
<keyword evidence="1" id="KW-0812">Transmembrane</keyword>
<name>A0A1A9WR52_9MUSC</name>
<proteinExistence type="predicted"/>
<evidence type="ECO:0000256" key="1">
    <source>
        <dbReference type="SAM" id="Phobius"/>
    </source>
</evidence>
<sequence length="133" mass="15279">MSIDLKFAPDAILLLRNFMLAFLATLIYNYKDLYELHGNMRISVLCEKESIYFLRFNNNFNVIIILSGCGFTLYASQTQEYYLLLIIANLKHHTTIKHSETKTLLSFASSLSTYDIIDRQRPLATDTGNQLGD</sequence>
<evidence type="ECO:0000313" key="3">
    <source>
        <dbReference type="Proteomes" id="UP000091820"/>
    </source>
</evidence>
<keyword evidence="3" id="KW-1185">Reference proteome</keyword>
<dbReference type="AlphaFoldDB" id="A0A1A9WR52"/>